<sequence length="546" mass="61605">MKDTFSAASNRLEPGDARRSLVFRFGSYSCYSMVFSQRSIGIRRPKIVIIILSVALTTMLYALAKISIYSYSYSSSIIDSNVLDDYINLNKSTGLSNGQPSFCRNSDPTECRPRRRITVQEMISVISKLQSVNQNQRKIHFRDLTGLGNAARIYKDAFDIYYQISVYQPNVTVKLSIEKELLKLEKKLYPWVINGPMHSSAIDALFNSSGRGIVITTGSKYALVAKHTITMLRLIKSTLPIEIMYCGADDLGTNEFKMLSMLPNVRVVDMRSVLGLKRCEKGWENKPFAVLASRFNQVILMDADALFFQPPEVLFEIPRYKETGTLLFRDRTLPFGTYGRGQNLVNMLMDIAKPFKNQLLYSENRLMRHMTSDEIDSGVVVWNKSKAMPAILLTCLLNSAPFKNHIYSNSWGDKETYWLAHEALRIPFSVASDNGGAIGQLIHSDGADMVCGGLYHADDMDRPLWFNGGIGSRIPAKELGITQVQHWAIERTGANVKWEIATEPFCLHGKLDSPLGVNYSHIGKLTPNELNLARNMTELWVELFQL</sequence>
<evidence type="ECO:0000256" key="6">
    <source>
        <dbReference type="ARBA" id="ARBA00022968"/>
    </source>
</evidence>
<evidence type="ECO:0000256" key="8">
    <source>
        <dbReference type="ARBA" id="ARBA00023136"/>
    </source>
</evidence>
<dbReference type="STRING" id="403673.A0A177WKA7"/>
<evidence type="ECO:0000256" key="10">
    <source>
        <dbReference type="SAM" id="Phobius"/>
    </source>
</evidence>
<comment type="subcellular location">
    <subcellularLocation>
        <location evidence="1">Membrane</location>
        <topology evidence="1">Single-pass type II membrane protein</topology>
    </subcellularLocation>
</comment>
<evidence type="ECO:0000256" key="9">
    <source>
        <dbReference type="ARBA" id="ARBA00023180"/>
    </source>
</evidence>
<evidence type="ECO:0000313" key="12">
    <source>
        <dbReference type="Proteomes" id="UP000077115"/>
    </source>
</evidence>
<dbReference type="GO" id="GO:0005794">
    <property type="term" value="C:Golgi apparatus"/>
    <property type="evidence" value="ECO:0007669"/>
    <property type="project" value="TreeGrafter"/>
</dbReference>
<dbReference type="Proteomes" id="UP000077115">
    <property type="component" value="Unassembled WGS sequence"/>
</dbReference>
<reference evidence="11 12" key="2">
    <citation type="submission" date="2016-05" db="EMBL/GenBank/DDBJ databases">
        <title>Lineage-specific infection strategies underlie the spectrum of fungal disease in amphibians.</title>
        <authorList>
            <person name="Cuomo C.A."/>
            <person name="Farrer R.A."/>
            <person name="James T."/>
            <person name="Longcore J."/>
            <person name="Birren B."/>
        </authorList>
    </citation>
    <scope>NUCLEOTIDE SEQUENCE [LARGE SCALE GENOMIC DNA]</scope>
    <source>
        <strain evidence="11 12">JEL423</strain>
    </source>
</reference>
<keyword evidence="7 10" id="KW-1133">Transmembrane helix</keyword>
<dbReference type="OrthoDB" id="430354at2759"/>
<accession>A0A177WKA7</accession>
<dbReference type="InterPro" id="IPR022751">
    <property type="entry name" value="Alpha_mannosyltransferase"/>
</dbReference>
<dbReference type="SUPFAM" id="SSF53448">
    <property type="entry name" value="Nucleotide-diphospho-sugar transferases"/>
    <property type="match status" value="1"/>
</dbReference>
<feature type="transmembrane region" description="Helical" evidence="10">
    <location>
        <begin position="47"/>
        <end position="64"/>
    </location>
</feature>
<keyword evidence="4" id="KW-0808">Transferase</keyword>
<dbReference type="GO" id="GO:0016020">
    <property type="term" value="C:membrane"/>
    <property type="evidence" value="ECO:0007669"/>
    <property type="project" value="UniProtKB-SubCell"/>
</dbReference>
<dbReference type="Pfam" id="PF11051">
    <property type="entry name" value="Mannosyl_trans3"/>
    <property type="match status" value="1"/>
</dbReference>
<dbReference type="eggNOG" id="ENOG502S8HP">
    <property type="taxonomic scope" value="Eukaryota"/>
</dbReference>
<organism evidence="11 12">
    <name type="scientific">Batrachochytrium dendrobatidis (strain JEL423)</name>
    <dbReference type="NCBI Taxonomy" id="403673"/>
    <lineage>
        <taxon>Eukaryota</taxon>
        <taxon>Fungi</taxon>
        <taxon>Fungi incertae sedis</taxon>
        <taxon>Chytridiomycota</taxon>
        <taxon>Chytridiomycota incertae sedis</taxon>
        <taxon>Chytridiomycetes</taxon>
        <taxon>Rhizophydiales</taxon>
        <taxon>Rhizophydiales incertae sedis</taxon>
        <taxon>Batrachochytrium</taxon>
    </lineage>
</organism>
<evidence type="ECO:0000256" key="1">
    <source>
        <dbReference type="ARBA" id="ARBA00004606"/>
    </source>
</evidence>
<dbReference type="PANTHER" id="PTHR31392:SF1">
    <property type="entry name" value="ALPHA-1,3-MANNOSYLTRANSFERASE MNN1-RELATED"/>
    <property type="match status" value="1"/>
</dbReference>
<name>A0A177WKA7_BATDL</name>
<evidence type="ECO:0000256" key="7">
    <source>
        <dbReference type="ARBA" id="ARBA00022989"/>
    </source>
</evidence>
<comment type="similarity">
    <text evidence="2">Belongs to the MNN1/MNT family.</text>
</comment>
<evidence type="ECO:0000256" key="4">
    <source>
        <dbReference type="ARBA" id="ARBA00022679"/>
    </source>
</evidence>
<evidence type="ECO:0008006" key="13">
    <source>
        <dbReference type="Google" id="ProtNLM"/>
    </source>
</evidence>
<proteinExistence type="inferred from homology"/>
<reference evidence="11 12" key="1">
    <citation type="submission" date="2006-10" db="EMBL/GenBank/DDBJ databases">
        <title>The Genome Sequence of Batrachochytrium dendrobatidis JEL423.</title>
        <authorList>
            <consortium name="The Broad Institute Genome Sequencing Platform"/>
            <person name="Birren B."/>
            <person name="Lander E."/>
            <person name="Galagan J."/>
            <person name="Cuomo C."/>
            <person name="Devon K."/>
            <person name="Jaffe D."/>
            <person name="Butler J."/>
            <person name="Alvarez P."/>
            <person name="Gnerre S."/>
            <person name="Grabherr M."/>
            <person name="Kleber M."/>
            <person name="Mauceli E."/>
            <person name="Brockman W."/>
            <person name="Young S."/>
            <person name="LaButti K."/>
            <person name="Sykes S."/>
            <person name="DeCaprio D."/>
            <person name="Crawford M."/>
            <person name="Koehrsen M."/>
            <person name="Engels R."/>
            <person name="Montgomery P."/>
            <person name="Pearson M."/>
            <person name="Howarth C."/>
            <person name="Larson L."/>
            <person name="White J."/>
            <person name="O'Leary S."/>
            <person name="Kodira C."/>
            <person name="Zeng Q."/>
            <person name="Yandava C."/>
            <person name="Alvarado L."/>
            <person name="Longcore J."/>
            <person name="James T."/>
        </authorList>
    </citation>
    <scope>NUCLEOTIDE SEQUENCE [LARGE SCALE GENOMIC DNA]</scope>
    <source>
        <strain evidence="11 12">JEL423</strain>
    </source>
</reference>
<gene>
    <name evidence="11" type="ORF">BDEG_23887</name>
</gene>
<dbReference type="VEuPathDB" id="FungiDB:BDEG_23887"/>
<evidence type="ECO:0000256" key="2">
    <source>
        <dbReference type="ARBA" id="ARBA00009105"/>
    </source>
</evidence>
<keyword evidence="9" id="KW-0325">Glycoprotein</keyword>
<keyword evidence="8 10" id="KW-0472">Membrane</keyword>
<dbReference type="InterPro" id="IPR029044">
    <property type="entry name" value="Nucleotide-diphossugar_trans"/>
</dbReference>
<dbReference type="PANTHER" id="PTHR31392">
    <property type="entry name" value="ALPHA-1,3-MANNOSYLTRANSFERASE MNN1-RELATED"/>
    <property type="match status" value="1"/>
</dbReference>
<dbReference type="EMBL" id="DS022304">
    <property type="protein sequence ID" value="OAJ40114.1"/>
    <property type="molecule type" value="Genomic_DNA"/>
</dbReference>
<evidence type="ECO:0000256" key="5">
    <source>
        <dbReference type="ARBA" id="ARBA00022692"/>
    </source>
</evidence>
<keyword evidence="6" id="KW-0735">Signal-anchor</keyword>
<keyword evidence="3" id="KW-0328">Glycosyltransferase</keyword>
<evidence type="ECO:0000313" key="11">
    <source>
        <dbReference type="EMBL" id="OAJ40114.1"/>
    </source>
</evidence>
<keyword evidence="5 10" id="KW-0812">Transmembrane</keyword>
<dbReference type="AlphaFoldDB" id="A0A177WKA7"/>
<evidence type="ECO:0000256" key="3">
    <source>
        <dbReference type="ARBA" id="ARBA00022676"/>
    </source>
</evidence>
<protein>
    <recommendedName>
        <fullName evidence="13">Nucleotide-diphospho-sugar transferase domain-containing protein</fullName>
    </recommendedName>
</protein>
<dbReference type="GO" id="GO:0000033">
    <property type="term" value="F:alpha-1,3-mannosyltransferase activity"/>
    <property type="evidence" value="ECO:0007669"/>
    <property type="project" value="TreeGrafter"/>
</dbReference>
<dbReference type="GO" id="GO:0006493">
    <property type="term" value="P:protein O-linked glycosylation"/>
    <property type="evidence" value="ECO:0007669"/>
    <property type="project" value="TreeGrafter"/>
</dbReference>